<dbReference type="InterPro" id="IPR027417">
    <property type="entry name" value="P-loop_NTPase"/>
</dbReference>
<accession>A0A2T0NBP9</accession>
<feature type="region of interest" description="Disordered" evidence="5">
    <location>
        <begin position="720"/>
        <end position="760"/>
    </location>
</feature>
<feature type="compositionally biased region" description="Acidic residues" evidence="5">
    <location>
        <begin position="285"/>
        <end position="310"/>
    </location>
</feature>
<name>A0A2T0NBP9_9ACTN</name>
<comment type="subunit">
    <text evidence="2">Heterodimer of SbcC and SbcD.</text>
</comment>
<protein>
    <recommendedName>
        <fullName evidence="3">Nuclease SbcCD subunit C</fullName>
    </recommendedName>
</protein>
<dbReference type="GO" id="GO:0006302">
    <property type="term" value="P:double-strand break repair"/>
    <property type="evidence" value="ECO:0007669"/>
    <property type="project" value="InterPro"/>
</dbReference>
<organism evidence="7 8">
    <name type="scientific">Nonomuraea fuscirosea</name>
    <dbReference type="NCBI Taxonomy" id="1291556"/>
    <lineage>
        <taxon>Bacteria</taxon>
        <taxon>Bacillati</taxon>
        <taxon>Actinomycetota</taxon>
        <taxon>Actinomycetes</taxon>
        <taxon>Streptosporangiales</taxon>
        <taxon>Streptosporangiaceae</taxon>
        <taxon>Nonomuraea</taxon>
    </lineage>
</organism>
<feature type="compositionally biased region" description="Basic and acidic residues" evidence="5">
    <location>
        <begin position="745"/>
        <end position="760"/>
    </location>
</feature>
<evidence type="ECO:0000256" key="2">
    <source>
        <dbReference type="ARBA" id="ARBA00011322"/>
    </source>
</evidence>
<feature type="domain" description="Rad50/SbcC-type AAA" evidence="6">
    <location>
        <begin position="5"/>
        <end position="180"/>
    </location>
</feature>
<keyword evidence="7" id="KW-0378">Hydrolase</keyword>
<dbReference type="EMBL" id="PVNG01000001">
    <property type="protein sequence ID" value="PRX70370.1"/>
    <property type="molecule type" value="Genomic_DNA"/>
</dbReference>
<dbReference type="OrthoDB" id="9795626at2"/>
<dbReference type="GO" id="GO:0004527">
    <property type="term" value="F:exonuclease activity"/>
    <property type="evidence" value="ECO:0007669"/>
    <property type="project" value="UniProtKB-KW"/>
</dbReference>
<dbReference type="SUPFAM" id="SSF52540">
    <property type="entry name" value="P-loop containing nucleoside triphosphate hydrolases"/>
    <property type="match status" value="1"/>
</dbReference>
<feature type="region of interest" description="Disordered" evidence="5">
    <location>
        <begin position="432"/>
        <end position="497"/>
    </location>
</feature>
<dbReference type="GO" id="GO:0016887">
    <property type="term" value="F:ATP hydrolysis activity"/>
    <property type="evidence" value="ECO:0007669"/>
    <property type="project" value="InterPro"/>
</dbReference>
<evidence type="ECO:0000256" key="1">
    <source>
        <dbReference type="ARBA" id="ARBA00006930"/>
    </source>
</evidence>
<comment type="similarity">
    <text evidence="1">Belongs to the SMC family. SbcC subfamily.</text>
</comment>
<dbReference type="RefSeq" id="WP_106234454.1">
    <property type="nucleotide sequence ID" value="NZ_PVNG01000001.1"/>
</dbReference>
<reference evidence="7 8" key="1">
    <citation type="submission" date="2018-03" db="EMBL/GenBank/DDBJ databases">
        <title>Genomic Encyclopedia of Type Strains, Phase III (KMG-III): the genomes of soil and plant-associated and newly described type strains.</title>
        <authorList>
            <person name="Whitman W."/>
        </authorList>
    </citation>
    <scope>NUCLEOTIDE SEQUENCE [LARGE SCALE GENOMIC DNA]</scope>
    <source>
        <strain evidence="7 8">CGMCC 4.7104</strain>
    </source>
</reference>
<dbReference type="PANTHER" id="PTHR32114">
    <property type="entry name" value="ABC TRANSPORTER ABCH.3"/>
    <property type="match status" value="1"/>
</dbReference>
<dbReference type="InterPro" id="IPR038729">
    <property type="entry name" value="Rad50/SbcC_AAA"/>
</dbReference>
<sequence>MRPHRLSLTAFGSFPGTETVDFDALAEAGLFLVHGPTGAGKTTILDALCFALYGQVPGQRNSARSLRCDHAPPTVGPSVTLEVTLRGRLLRIQRSPAWQRPKLRGTGFTEEKSKVVLSEWQGADWHGLTTRLDEAGDLVSGLLGMNAGQFCQVAMLPQGDFARFLRADGDERSKLLERLFTVKIFTAAESWLAEHRKLAWREAQELRQQVDYAVKRVEEVAGDDLPALLTARPLTAPVPAVAPAEGSVSEPSLFDWPASSAPSDASAEGTTGGDEAAADTPKEDQAEEDNGGGDAAEGESGGEEVPTPEDDPLRWAGALLDAARAVVRRADGELATAGHAVRAARTRFDQAAALADRQRRHAEALTLRRTLDERADERADLQAILDDAARADRVRPLITVAGQRAEAATKARTLAADALARARPLLSAADTVAHRGQTPAHPPAPTPRSTSATSTTPADTTPWTAPAGANAATGANAPAAANVPATSDASGTLDAAGSPSVAELAALERRRQDEIARLQELLTEEARLSVVRRDLLRVEEELAGLVRADEDVAARLARLPELIERAEARLAAARVDAARVPAARAVRDAAAHLIEIDGELSRLAAELDTLAQREAEVAAAEAELPERLADANAALADVRAQAAAVPAASAALDAARAALEATHRREALAGELESAAARHQVLVDQAQALRERWLDLRQARIDGMAAELARDLADGRPCAVCGSEHHPHPASPAESAPSADDEHEAESAHEAALASREEAERTLAAIGSRHADAVEATAGLDVDTAAEQVEQAAQEVARLRSAADREPALAATLERIETERERVRDQAREIAEALAAHRAHRRQLTAERARVQAQLAQTTANTGPQARVDAAPSHAQPSATPSHAGPHAAPPHAPPHAESDAGPHARPQMITSDGATEPEWTASGEAGAPGGAGAEALAAGEVAADGPAVLDAAERELRRLEASAAQEATLAQETEGLNRDRLEQEERGRRVAARLAACRTRHEELSGDAGRLSARLDAARGDDATLSARLSRLNDEAELLREALEATQSAVTARAERDAARRAAEQAALEAGFGDVGEAEAAYRSPAERESKAELLRRLDDEHSAVSGVLADPELVAAAAEPAPDLAAIGAGRDELEAAYTRLSSALDRARARARRLEELHAELSERIEHWRPAAERHRLAERMAALASGTSGDNQWSMSLSSYVLGERLRQVVDAANERLDHMSGGRYLLRHDLRKTAGSRTRAGGGLGLRVADGWTGVDRDPATLSGGESFITSLALALGLADVVTAEAGGAELGTLFVDEGFGTLDEDTLDSVLDILDGLRDGGRAVGIVSHVAELRTRITAQLKVTKTRTGSTLRAVGLR</sequence>
<feature type="compositionally biased region" description="Low complexity" evidence="5">
    <location>
        <begin position="447"/>
        <end position="486"/>
    </location>
</feature>
<feature type="compositionally biased region" description="Low complexity" evidence="5">
    <location>
        <begin position="877"/>
        <end position="887"/>
    </location>
</feature>
<proteinExistence type="inferred from homology"/>
<evidence type="ECO:0000256" key="5">
    <source>
        <dbReference type="SAM" id="MobiDB-lite"/>
    </source>
</evidence>
<keyword evidence="8" id="KW-1185">Reference proteome</keyword>
<feature type="compositionally biased region" description="Low complexity" evidence="5">
    <location>
        <begin position="257"/>
        <end position="279"/>
    </location>
</feature>
<comment type="caution">
    <text evidence="7">The sequence shown here is derived from an EMBL/GenBank/DDBJ whole genome shotgun (WGS) entry which is preliminary data.</text>
</comment>
<feature type="coiled-coil region" evidence="4">
    <location>
        <begin position="1133"/>
        <end position="1167"/>
    </location>
</feature>
<keyword evidence="7" id="KW-0540">Nuclease</keyword>
<feature type="region of interest" description="Disordered" evidence="5">
    <location>
        <begin position="242"/>
        <end position="312"/>
    </location>
</feature>
<evidence type="ECO:0000256" key="4">
    <source>
        <dbReference type="SAM" id="Coils"/>
    </source>
</evidence>
<evidence type="ECO:0000256" key="3">
    <source>
        <dbReference type="ARBA" id="ARBA00013368"/>
    </source>
</evidence>
<keyword evidence="4" id="KW-0175">Coiled coil</keyword>
<evidence type="ECO:0000313" key="7">
    <source>
        <dbReference type="EMBL" id="PRX70370.1"/>
    </source>
</evidence>
<keyword evidence="7" id="KW-0269">Exonuclease</keyword>
<dbReference type="Proteomes" id="UP000238312">
    <property type="component" value="Unassembled WGS sequence"/>
</dbReference>
<feature type="region of interest" description="Disordered" evidence="5">
    <location>
        <begin position="857"/>
        <end position="932"/>
    </location>
</feature>
<dbReference type="Pfam" id="PF13476">
    <property type="entry name" value="AAA_23"/>
    <property type="match status" value="1"/>
</dbReference>
<dbReference type="PANTHER" id="PTHR32114:SF2">
    <property type="entry name" value="ABC TRANSPORTER ABCH.3"/>
    <property type="match status" value="1"/>
</dbReference>
<gene>
    <name evidence="7" type="ORF">B0I32_101458</name>
</gene>
<dbReference type="Pfam" id="PF13558">
    <property type="entry name" value="SbcC_Walker_B"/>
    <property type="match status" value="1"/>
</dbReference>
<evidence type="ECO:0000259" key="6">
    <source>
        <dbReference type="Pfam" id="PF13476"/>
    </source>
</evidence>
<dbReference type="Gene3D" id="3.40.50.300">
    <property type="entry name" value="P-loop containing nucleotide triphosphate hydrolases"/>
    <property type="match status" value="2"/>
</dbReference>
<evidence type="ECO:0000313" key="8">
    <source>
        <dbReference type="Proteomes" id="UP000238312"/>
    </source>
</evidence>